<dbReference type="AlphaFoldDB" id="A0A540R9Y8"/>
<dbReference type="RefSeq" id="WP_066486776.1">
    <property type="nucleotide sequence ID" value="NZ_JADPQA010000003.1"/>
</dbReference>
<feature type="signal peptide" evidence="1">
    <location>
        <begin position="1"/>
        <end position="27"/>
    </location>
</feature>
<evidence type="ECO:0008006" key="4">
    <source>
        <dbReference type="Google" id="ProtNLM"/>
    </source>
</evidence>
<dbReference type="EMBL" id="VHIR01000001">
    <property type="protein sequence ID" value="TQE44563.1"/>
    <property type="molecule type" value="Genomic_DNA"/>
</dbReference>
<reference evidence="2 3" key="1">
    <citation type="submission" date="2019-06" db="EMBL/GenBank/DDBJ databases">
        <title>Draft genome of C. phoceense Strain 272.</title>
        <authorList>
            <person name="Pacheco L.G.C."/>
            <person name="Barberis C.M."/>
            <person name="Almuzara M.N."/>
            <person name="Traglia G.M."/>
            <person name="Santos C.S."/>
            <person name="Rocha D.J.P.G."/>
            <person name="Aguiar E.R.G.R."/>
            <person name="Vay C.A."/>
        </authorList>
    </citation>
    <scope>NUCLEOTIDE SEQUENCE [LARGE SCALE GENOMIC DNA]</scope>
    <source>
        <strain evidence="2 3">272</strain>
    </source>
</reference>
<evidence type="ECO:0000313" key="3">
    <source>
        <dbReference type="Proteomes" id="UP000318080"/>
    </source>
</evidence>
<comment type="caution">
    <text evidence="2">The sequence shown here is derived from an EMBL/GenBank/DDBJ whole genome shotgun (WGS) entry which is preliminary data.</text>
</comment>
<dbReference type="STRING" id="1686286.GCA_900092335_02135"/>
<keyword evidence="1" id="KW-0732">Signal</keyword>
<evidence type="ECO:0000313" key="2">
    <source>
        <dbReference type="EMBL" id="TQE44563.1"/>
    </source>
</evidence>
<protein>
    <recommendedName>
        <fullName evidence="4">Or membrane protein</fullName>
    </recommendedName>
</protein>
<gene>
    <name evidence="2" type="ORF">EJK80_00255</name>
</gene>
<organism evidence="2 3">
    <name type="scientific">Corynebacterium phoceense</name>
    <dbReference type="NCBI Taxonomy" id="1686286"/>
    <lineage>
        <taxon>Bacteria</taxon>
        <taxon>Bacillati</taxon>
        <taxon>Actinomycetota</taxon>
        <taxon>Actinomycetes</taxon>
        <taxon>Mycobacteriales</taxon>
        <taxon>Corynebacteriaceae</taxon>
        <taxon>Corynebacterium</taxon>
    </lineage>
</organism>
<name>A0A540R9Y8_9CORY</name>
<proteinExistence type="predicted"/>
<accession>A0A540R9Y8</accession>
<sequence>MRNFRTAAVAAATAVTVAFGGTAIASAETGEKPANNETITENQDVTKDATASEIFDALSSKDENYPTGSSKVGAVTDNKVKAKGTDLFGKEVNDEANPQWSKIWRDGTYALIGTTIAGALIAAYNFAVYNHILPNHILDPIFNR</sequence>
<keyword evidence="3" id="KW-1185">Reference proteome</keyword>
<evidence type="ECO:0000256" key="1">
    <source>
        <dbReference type="SAM" id="SignalP"/>
    </source>
</evidence>
<dbReference type="Proteomes" id="UP000318080">
    <property type="component" value="Unassembled WGS sequence"/>
</dbReference>
<feature type="chain" id="PRO_5021924050" description="Or membrane protein" evidence="1">
    <location>
        <begin position="28"/>
        <end position="144"/>
    </location>
</feature>